<evidence type="ECO:0000256" key="1">
    <source>
        <dbReference type="ARBA" id="ARBA00001974"/>
    </source>
</evidence>
<dbReference type="EMBL" id="RJKN01000003">
    <property type="protein sequence ID" value="ROP43693.1"/>
    <property type="molecule type" value="Genomic_DNA"/>
</dbReference>
<organism evidence="8 9">
    <name type="scientific">Pseudokineococcus lusitanus</name>
    <dbReference type="NCBI Taxonomy" id="763993"/>
    <lineage>
        <taxon>Bacteria</taxon>
        <taxon>Bacillati</taxon>
        <taxon>Actinomycetota</taxon>
        <taxon>Actinomycetes</taxon>
        <taxon>Kineosporiales</taxon>
        <taxon>Kineosporiaceae</taxon>
        <taxon>Pseudokineococcus</taxon>
    </lineage>
</organism>
<keyword evidence="4" id="KW-0274">FAD</keyword>
<evidence type="ECO:0000313" key="8">
    <source>
        <dbReference type="EMBL" id="ROP43693.1"/>
    </source>
</evidence>
<evidence type="ECO:0000256" key="2">
    <source>
        <dbReference type="ARBA" id="ARBA00010790"/>
    </source>
</evidence>
<comment type="caution">
    <text evidence="8">The sequence shown here is derived from an EMBL/GenBank/DDBJ whole genome shotgun (WGS) entry which is preliminary data.</text>
</comment>
<dbReference type="FunCoup" id="A0A3N1HMD2">
    <property type="interactions" value="78"/>
</dbReference>
<dbReference type="InterPro" id="IPR007867">
    <property type="entry name" value="GMC_OxRtase_C"/>
</dbReference>
<evidence type="ECO:0000256" key="5">
    <source>
        <dbReference type="ARBA" id="ARBA00023002"/>
    </source>
</evidence>
<comment type="similarity">
    <text evidence="2">Belongs to the GMC oxidoreductase family.</text>
</comment>
<evidence type="ECO:0000259" key="7">
    <source>
        <dbReference type="Pfam" id="PF05199"/>
    </source>
</evidence>
<dbReference type="Pfam" id="PF05199">
    <property type="entry name" value="GMC_oxred_C"/>
    <property type="match status" value="1"/>
</dbReference>
<keyword evidence="5" id="KW-0560">Oxidoreductase</keyword>
<feature type="domain" description="Glucose-methanol-choline oxidoreductase C-terminal" evidence="7">
    <location>
        <begin position="396"/>
        <end position="515"/>
    </location>
</feature>
<dbReference type="InParanoid" id="A0A3N1HMD2"/>
<evidence type="ECO:0000259" key="6">
    <source>
        <dbReference type="Pfam" id="PF00732"/>
    </source>
</evidence>
<protein>
    <submittedName>
        <fullName evidence="8">Choline dehydrogenase-like flavoprotein</fullName>
    </submittedName>
</protein>
<dbReference type="Gene3D" id="3.30.410.40">
    <property type="match status" value="1"/>
</dbReference>
<evidence type="ECO:0000256" key="3">
    <source>
        <dbReference type="ARBA" id="ARBA00022630"/>
    </source>
</evidence>
<keyword evidence="3" id="KW-0285">Flavoprotein</keyword>
<accession>A0A3N1HMD2</accession>
<keyword evidence="9" id="KW-1185">Reference proteome</keyword>
<dbReference type="InterPro" id="IPR000172">
    <property type="entry name" value="GMC_OxRdtase_N"/>
</dbReference>
<gene>
    <name evidence="8" type="ORF">EDC03_1287</name>
</gene>
<evidence type="ECO:0000256" key="4">
    <source>
        <dbReference type="ARBA" id="ARBA00022827"/>
    </source>
</evidence>
<dbReference type="AlphaFoldDB" id="A0A3N1HMD2"/>
<evidence type="ECO:0000313" key="9">
    <source>
        <dbReference type="Proteomes" id="UP000276232"/>
    </source>
</evidence>
<name>A0A3N1HMD2_9ACTN</name>
<dbReference type="GO" id="GO:0050660">
    <property type="term" value="F:flavin adenine dinucleotide binding"/>
    <property type="evidence" value="ECO:0007669"/>
    <property type="project" value="InterPro"/>
</dbReference>
<dbReference type="InterPro" id="IPR036188">
    <property type="entry name" value="FAD/NAD-bd_sf"/>
</dbReference>
<dbReference type="InterPro" id="IPR051473">
    <property type="entry name" value="P2Ox-like"/>
</dbReference>
<dbReference type="RefSeq" id="WP_123379406.1">
    <property type="nucleotide sequence ID" value="NZ_RJKN01000003.1"/>
</dbReference>
<dbReference type="SUPFAM" id="SSF51905">
    <property type="entry name" value="FAD/NAD(P)-binding domain"/>
    <property type="match status" value="1"/>
</dbReference>
<feature type="domain" description="Glucose-methanol-choline oxidoreductase N-terminal" evidence="6">
    <location>
        <begin position="185"/>
        <end position="263"/>
    </location>
</feature>
<dbReference type="PANTHER" id="PTHR42784">
    <property type="entry name" value="PYRANOSE 2-OXIDASE"/>
    <property type="match status" value="1"/>
</dbReference>
<dbReference type="Gene3D" id="3.50.50.60">
    <property type="entry name" value="FAD/NAD(P)-binding domain"/>
    <property type="match status" value="2"/>
</dbReference>
<sequence>MLTDLRTDHLPAVPAGAVVVVGSGAAGIALATALAGAGRDVVLLESGGDVADPTAVDRGAALNGGTADALPYEGLDVGRARVLGGTTQLWHGQCMRLHPVDLAERSWVPRSGWPLTPQDLDPWYAAAERFLDVSGRGYGEDRWADFPRLAPVPWDGSRLRHDFTEYMRRPYLGTEHRDALAASPHVRVVVEATATRVLLDDAGRAAGVEVALPGGGRAELRAAEVVLAAGTLENARLLQLSDPAGVGLGDGREHTGRYLQDHPIIRTGEVLAPDFRVLQDRYVVLRKDGRRLFPKVRLAPEAQEREQLLDATAVFVHEHDHPGLRAAHELGRAVRARRLPAGALRTAATAATALGPVAHAAYRRAAHGLPLGARPSHVWLQLWVEQAPDPARRVVLDRDRLDPHGQPRARVTWTCDDEELRTTRTMSRWVAEDLERLGVGRVRPLPAQTDDDAWRRTVTDAAHPAGTTRMATTARDGVVGTDLQVHGVPGLSVVGGSVFPTSGYANPTLTVVALALRLAARLLPGA</sequence>
<dbReference type="Pfam" id="PF00732">
    <property type="entry name" value="GMC_oxred_N"/>
    <property type="match status" value="1"/>
</dbReference>
<reference evidence="8 9" key="1">
    <citation type="journal article" date="2015" name="Stand. Genomic Sci.">
        <title>Genomic Encyclopedia of Bacterial and Archaeal Type Strains, Phase III: the genomes of soil and plant-associated and newly described type strains.</title>
        <authorList>
            <person name="Whitman W.B."/>
            <person name="Woyke T."/>
            <person name="Klenk H.P."/>
            <person name="Zhou Y."/>
            <person name="Lilburn T.G."/>
            <person name="Beck B.J."/>
            <person name="De Vos P."/>
            <person name="Vandamme P."/>
            <person name="Eisen J.A."/>
            <person name="Garrity G."/>
            <person name="Hugenholtz P."/>
            <person name="Kyrpides N.C."/>
        </authorList>
    </citation>
    <scope>NUCLEOTIDE SEQUENCE [LARGE SCALE GENOMIC DNA]</scope>
    <source>
        <strain evidence="8 9">CECT 7306</strain>
    </source>
</reference>
<dbReference type="GO" id="GO:0016614">
    <property type="term" value="F:oxidoreductase activity, acting on CH-OH group of donors"/>
    <property type="evidence" value="ECO:0007669"/>
    <property type="project" value="InterPro"/>
</dbReference>
<comment type="cofactor">
    <cofactor evidence="1">
        <name>FAD</name>
        <dbReference type="ChEBI" id="CHEBI:57692"/>
    </cofactor>
</comment>
<dbReference type="PANTHER" id="PTHR42784:SF1">
    <property type="entry name" value="PYRANOSE 2-OXIDASE"/>
    <property type="match status" value="1"/>
</dbReference>
<dbReference type="OrthoDB" id="9798604at2"/>
<proteinExistence type="inferred from homology"/>
<dbReference type="Proteomes" id="UP000276232">
    <property type="component" value="Unassembled WGS sequence"/>
</dbReference>